<proteinExistence type="predicted"/>
<name>A0A4U7JMD0_9FIRM</name>
<accession>A0A4U7JMD0</accession>
<evidence type="ECO:0000313" key="2">
    <source>
        <dbReference type="Proteomes" id="UP000306409"/>
    </source>
</evidence>
<dbReference type="OrthoDB" id="1690557at2"/>
<dbReference type="Proteomes" id="UP000306409">
    <property type="component" value="Chromosome"/>
</dbReference>
<dbReference type="AlphaFoldDB" id="A0A4U7JMD0"/>
<evidence type="ECO:0000313" key="1">
    <source>
        <dbReference type="EMBL" id="QNU65485.1"/>
    </source>
</evidence>
<keyword evidence="2" id="KW-1185">Reference proteome</keyword>
<organism evidence="1 2">
    <name type="scientific">Ruminiclostridium herbifermentans</name>
    <dbReference type="NCBI Taxonomy" id="2488810"/>
    <lineage>
        <taxon>Bacteria</taxon>
        <taxon>Bacillati</taxon>
        <taxon>Bacillota</taxon>
        <taxon>Clostridia</taxon>
        <taxon>Eubacteriales</taxon>
        <taxon>Oscillospiraceae</taxon>
        <taxon>Ruminiclostridium</taxon>
    </lineage>
</organism>
<dbReference type="RefSeq" id="WP_137695870.1">
    <property type="nucleotide sequence ID" value="NZ_CP061336.1"/>
</dbReference>
<sequence length="145" mass="16575">MEILTVLETLEDLIEKSSGVPFSGKCIVDREEVLEIVKEMRLKLPDDIKQAKWVKEERQRILLQAQKEADNILKDAENKIASLVDEHEITKKAYEQANEIVGSAQKNAREIRLGAREYADSVLSKVEEILSDATDVIRTNRKELK</sequence>
<dbReference type="EMBL" id="CP061336">
    <property type="protein sequence ID" value="QNU65485.1"/>
    <property type="molecule type" value="Genomic_DNA"/>
</dbReference>
<reference evidence="1 2" key="1">
    <citation type="submission" date="2020-09" db="EMBL/GenBank/DDBJ databases">
        <title>Characterization and genome sequencing of Ruminiclostridium sp. nov. MA18.</title>
        <authorList>
            <person name="Rettenmaier R."/>
            <person name="Kowollik M.-L."/>
            <person name="Liebl W."/>
            <person name="Zverlov V."/>
        </authorList>
    </citation>
    <scope>NUCLEOTIDE SEQUENCE [LARGE SCALE GENOMIC DNA]</scope>
    <source>
        <strain evidence="1 2">MA18</strain>
    </source>
</reference>
<dbReference type="KEGG" id="rher:EHE19_011150"/>
<gene>
    <name evidence="1" type="ORF">EHE19_011150</name>
</gene>
<protein>
    <submittedName>
        <fullName evidence="1">ATPase</fullName>
    </submittedName>
</protein>